<organism evidence="2 3">
    <name type="scientific">Lentzea guizhouensis</name>
    <dbReference type="NCBI Taxonomy" id="1586287"/>
    <lineage>
        <taxon>Bacteria</taxon>
        <taxon>Bacillati</taxon>
        <taxon>Actinomycetota</taxon>
        <taxon>Actinomycetes</taxon>
        <taxon>Pseudonocardiales</taxon>
        <taxon>Pseudonocardiaceae</taxon>
        <taxon>Lentzea</taxon>
    </lineage>
</organism>
<dbReference type="Proteomes" id="UP000093053">
    <property type="component" value="Chromosome"/>
</dbReference>
<name>A0A1B2HHN0_9PSEU</name>
<feature type="compositionally biased region" description="Basic and acidic residues" evidence="1">
    <location>
        <begin position="26"/>
        <end position="44"/>
    </location>
</feature>
<gene>
    <name evidence="2" type="ORF">BBK82_15200</name>
</gene>
<dbReference type="AlphaFoldDB" id="A0A1B2HHN0"/>
<accession>A0A1B2HHN0</accession>
<feature type="region of interest" description="Disordered" evidence="1">
    <location>
        <begin position="25"/>
        <end position="44"/>
    </location>
</feature>
<evidence type="ECO:0000256" key="1">
    <source>
        <dbReference type="SAM" id="MobiDB-lite"/>
    </source>
</evidence>
<reference evidence="2 3" key="1">
    <citation type="submission" date="2016-07" db="EMBL/GenBank/DDBJ databases">
        <title>Complete genome sequence of the Lentzea guizhouensis DHS C013.</title>
        <authorList>
            <person name="Cao C."/>
        </authorList>
    </citation>
    <scope>NUCLEOTIDE SEQUENCE [LARGE SCALE GENOMIC DNA]</scope>
    <source>
        <strain evidence="2 3">DHS C013</strain>
    </source>
</reference>
<feature type="compositionally biased region" description="Polar residues" evidence="1">
    <location>
        <begin position="160"/>
        <end position="169"/>
    </location>
</feature>
<feature type="region of interest" description="Disordered" evidence="1">
    <location>
        <begin position="149"/>
        <end position="169"/>
    </location>
</feature>
<proteinExistence type="predicted"/>
<evidence type="ECO:0000313" key="2">
    <source>
        <dbReference type="EMBL" id="ANZ37212.1"/>
    </source>
</evidence>
<dbReference type="EMBL" id="CP016793">
    <property type="protein sequence ID" value="ANZ37212.1"/>
    <property type="molecule type" value="Genomic_DNA"/>
</dbReference>
<sequence>MVEGEAVEEGVLDLDPVGAVGVAAADRGREVRGHGEERGGDDPATRIAVGIGVGPELAQRKRGRVEAGFLLQFDAGGGLEGFTRAQKAAGQGELAAERFGAAHDEQDLELVVPHGQHDQVHGVLHRGAEGIAGRRRHQTPASRVCTVFMSSSTEQRETSIGRSSGSSEK</sequence>
<evidence type="ECO:0000313" key="3">
    <source>
        <dbReference type="Proteomes" id="UP000093053"/>
    </source>
</evidence>
<protein>
    <submittedName>
        <fullName evidence="2">Uncharacterized protein</fullName>
    </submittedName>
</protein>
<dbReference type="KEGG" id="led:BBK82_15200"/>
<keyword evidence="3" id="KW-1185">Reference proteome</keyword>